<dbReference type="InterPro" id="IPR029052">
    <property type="entry name" value="Metallo-depent_PP-like"/>
</dbReference>
<evidence type="ECO:0000313" key="2">
    <source>
        <dbReference type="EMBL" id="WXB15697.1"/>
    </source>
</evidence>
<dbReference type="InterPro" id="IPR004843">
    <property type="entry name" value="Calcineurin-like_PHP"/>
</dbReference>
<accession>A0ABZ2LXT4</accession>
<dbReference type="PANTHER" id="PTHR36492:SF2">
    <property type="entry name" value="[ACYL-CARRIER-PROTEIN] PHOSPHODIESTERASE PPTH"/>
    <property type="match status" value="1"/>
</dbReference>
<feature type="domain" description="Calcineurin-like phosphoesterase" evidence="1">
    <location>
        <begin position="1"/>
        <end position="238"/>
    </location>
</feature>
<gene>
    <name evidence="2" type="ORF">LZC94_00190</name>
</gene>
<reference evidence="2 3" key="1">
    <citation type="submission" date="2021-12" db="EMBL/GenBank/DDBJ databases">
        <title>Discovery of the Pendulisporaceae a myxobacterial family with distinct sporulation behavior and unique specialized metabolism.</title>
        <authorList>
            <person name="Garcia R."/>
            <person name="Popoff A."/>
            <person name="Bader C.D."/>
            <person name="Loehr J."/>
            <person name="Walesch S."/>
            <person name="Walt C."/>
            <person name="Boldt J."/>
            <person name="Bunk B."/>
            <person name="Haeckl F.J.F.P.J."/>
            <person name="Gunesch A.P."/>
            <person name="Birkelbach J."/>
            <person name="Nuebel U."/>
            <person name="Pietschmann T."/>
            <person name="Bach T."/>
            <person name="Mueller R."/>
        </authorList>
    </citation>
    <scope>NUCLEOTIDE SEQUENCE [LARGE SCALE GENOMIC DNA]</scope>
    <source>
        <strain evidence="2 3">MSr11954</strain>
    </source>
</reference>
<keyword evidence="3" id="KW-1185">Reference proteome</keyword>
<sequence>MQLLALSDLHVADRTNRDAIAAIPPHRDDWLILAGDIGETEEHLAWTFETLGAKFARLLWVPGNHELWTTPRAADLRGDAKYRRLVDVCRAYGVSSPEDPYPVWEGKGADGTDTGPCVIAPLFVLYDYSFRPDHVTRDGAVPWAKEHDLVCADEFLLDPHPYPTRDAWCAARCAATEERLAAVDPALPTVLVNHFPLRQEHAWLPSIPRFSIWCGTRRTHDWHQRFRAKVVVSGHLHVRTTRWLDGVRFEEVSLGYSRQWSQSRGAESYLRTIL</sequence>
<name>A0ABZ2LXT4_9BACT</name>
<dbReference type="RefSeq" id="WP_394825332.1">
    <property type="nucleotide sequence ID" value="NZ_CP089984.1"/>
</dbReference>
<dbReference type="EMBL" id="CP089984">
    <property type="protein sequence ID" value="WXB15697.1"/>
    <property type="molecule type" value="Genomic_DNA"/>
</dbReference>
<dbReference type="Gene3D" id="3.60.21.10">
    <property type="match status" value="1"/>
</dbReference>
<dbReference type="Proteomes" id="UP001370348">
    <property type="component" value="Chromosome"/>
</dbReference>
<proteinExistence type="predicted"/>
<dbReference type="PANTHER" id="PTHR36492">
    <property type="match status" value="1"/>
</dbReference>
<evidence type="ECO:0000259" key="1">
    <source>
        <dbReference type="Pfam" id="PF00149"/>
    </source>
</evidence>
<dbReference type="InterPro" id="IPR052963">
    <property type="entry name" value="Pantetheine_PDE"/>
</dbReference>
<evidence type="ECO:0000313" key="3">
    <source>
        <dbReference type="Proteomes" id="UP001370348"/>
    </source>
</evidence>
<protein>
    <submittedName>
        <fullName evidence="2">Metallophosphoesterase</fullName>
    </submittedName>
</protein>
<dbReference type="Pfam" id="PF00149">
    <property type="entry name" value="Metallophos"/>
    <property type="match status" value="1"/>
</dbReference>
<organism evidence="2 3">
    <name type="scientific">Pendulispora albinea</name>
    <dbReference type="NCBI Taxonomy" id="2741071"/>
    <lineage>
        <taxon>Bacteria</taxon>
        <taxon>Pseudomonadati</taxon>
        <taxon>Myxococcota</taxon>
        <taxon>Myxococcia</taxon>
        <taxon>Myxococcales</taxon>
        <taxon>Sorangiineae</taxon>
        <taxon>Pendulisporaceae</taxon>
        <taxon>Pendulispora</taxon>
    </lineage>
</organism>
<dbReference type="SUPFAM" id="SSF56300">
    <property type="entry name" value="Metallo-dependent phosphatases"/>
    <property type="match status" value="1"/>
</dbReference>